<proteinExistence type="predicted"/>
<dbReference type="PANTHER" id="PTHR30050">
    <property type="entry name" value="CHROMOSOMAL REPLICATION INITIATOR PROTEIN DNAA"/>
    <property type="match status" value="1"/>
</dbReference>
<dbReference type="PANTHER" id="PTHR30050:SF4">
    <property type="entry name" value="ATP-BINDING PROTEIN RV3427C IN INSERTION SEQUENCE-RELATED"/>
    <property type="match status" value="1"/>
</dbReference>
<dbReference type="InterPro" id="IPR027417">
    <property type="entry name" value="P-loop_NTPase"/>
</dbReference>
<sequence length="239" mass="26562">MVDSDKEYATCPTHGPYVERFREGGVWRCVPRCPRCAHEARIRQVVGQAGIPERFSARSFESYIDQGFAGQNSARVLLQQYAENFETESAGGRGLLLIGNTGTGKTHLASAVANHVTRRGVIALYTTASEAGRRVRDTWKRNSGPTEREVYGAYALPQLLILDEVGRIPADREILFEILDRRHQDAKPTLLLSNLPLESVQGVSSLKDYLGDAALRRLRECGSRAVVFDWPTYVKAVKA</sequence>
<reference evidence="2 3" key="1">
    <citation type="submission" date="2019-03" db="EMBL/GenBank/DDBJ databases">
        <title>Burkholderia cepacia outbreak.</title>
        <authorList>
            <person name="Farzana R."/>
            <person name="Walsh T.R."/>
        </authorList>
    </citation>
    <scope>NUCLEOTIDE SEQUENCE [LARGE SCALE GENOMIC DNA]</scope>
    <source>
        <strain evidence="3">d13</strain>
    </source>
</reference>
<dbReference type="GO" id="GO:0006260">
    <property type="term" value="P:DNA replication"/>
    <property type="evidence" value="ECO:0007669"/>
    <property type="project" value="TreeGrafter"/>
</dbReference>
<evidence type="ECO:0000259" key="1">
    <source>
        <dbReference type="SMART" id="SM00382"/>
    </source>
</evidence>
<dbReference type="AlphaFoldDB" id="A0AAX2RQV8"/>
<dbReference type="RefSeq" id="WP_134256249.1">
    <property type="nucleotide sequence ID" value="NZ_SNSG01000013.1"/>
</dbReference>
<evidence type="ECO:0000313" key="3">
    <source>
        <dbReference type="Proteomes" id="UP000298234"/>
    </source>
</evidence>
<dbReference type="InterPro" id="IPR003593">
    <property type="entry name" value="AAA+_ATPase"/>
</dbReference>
<dbReference type="Pfam" id="PF01695">
    <property type="entry name" value="IstB_IS21"/>
    <property type="match status" value="1"/>
</dbReference>
<dbReference type="SUPFAM" id="SSF52540">
    <property type="entry name" value="P-loop containing nucleoside triphosphate hydrolases"/>
    <property type="match status" value="1"/>
</dbReference>
<comment type="caution">
    <text evidence="2">The sequence shown here is derived from an EMBL/GenBank/DDBJ whole genome shotgun (WGS) entry which is preliminary data.</text>
</comment>
<dbReference type="InterPro" id="IPR002611">
    <property type="entry name" value="IstB_ATP-bd"/>
</dbReference>
<protein>
    <submittedName>
        <fullName evidence="2">AAA family ATPase</fullName>
    </submittedName>
</protein>
<dbReference type="EMBL" id="SNSQ01000016">
    <property type="protein sequence ID" value="TEU47530.1"/>
    <property type="molecule type" value="Genomic_DNA"/>
</dbReference>
<feature type="domain" description="AAA+ ATPase" evidence="1">
    <location>
        <begin position="91"/>
        <end position="232"/>
    </location>
</feature>
<accession>A0AAX2RQV8</accession>
<dbReference type="CDD" id="cd00009">
    <property type="entry name" value="AAA"/>
    <property type="match status" value="1"/>
</dbReference>
<dbReference type="GO" id="GO:0005524">
    <property type="term" value="F:ATP binding"/>
    <property type="evidence" value="ECO:0007669"/>
    <property type="project" value="InterPro"/>
</dbReference>
<organism evidence="2 3">
    <name type="scientific">Burkholderia cepacia</name>
    <name type="common">Pseudomonas cepacia</name>
    <dbReference type="NCBI Taxonomy" id="292"/>
    <lineage>
        <taxon>Bacteria</taxon>
        <taxon>Pseudomonadati</taxon>
        <taxon>Pseudomonadota</taxon>
        <taxon>Betaproteobacteria</taxon>
        <taxon>Burkholderiales</taxon>
        <taxon>Burkholderiaceae</taxon>
        <taxon>Burkholderia</taxon>
        <taxon>Burkholderia cepacia complex</taxon>
    </lineage>
</organism>
<evidence type="ECO:0000313" key="2">
    <source>
        <dbReference type="EMBL" id="TEU47530.1"/>
    </source>
</evidence>
<gene>
    <name evidence="2" type="ORF">E3D37_16120</name>
</gene>
<dbReference type="Gene3D" id="3.40.50.300">
    <property type="entry name" value="P-loop containing nucleotide triphosphate hydrolases"/>
    <property type="match status" value="1"/>
</dbReference>
<name>A0AAX2RQV8_BURCE</name>
<dbReference type="SMART" id="SM00382">
    <property type="entry name" value="AAA"/>
    <property type="match status" value="1"/>
</dbReference>
<dbReference type="Proteomes" id="UP000298234">
    <property type="component" value="Unassembled WGS sequence"/>
</dbReference>